<dbReference type="InterPro" id="IPR050281">
    <property type="entry name" value="Flavin_monoamine_oxidase"/>
</dbReference>
<evidence type="ECO:0000313" key="2">
    <source>
        <dbReference type="EMBL" id="SGZ37803.1"/>
    </source>
</evidence>
<keyword evidence="3" id="KW-1185">Reference proteome</keyword>
<sequence>MSYIEVPYIFVGAGLSTLSCVTKLVKSGVKKEDVLILEALDYVGGRIKTTNAKYEIGASWIHDSLDNQVFEYMLENDLIKVHQMDDIANWENTDKVNAFLDDSSKVLIHNGVNVTNHTLLRLEILLEEFEKYVENYFFEEENVDKDPCLRTMFFEYIKDRASKKLFTERNHHQLILLSLLARYVETWHGVSWDCLSAKYAFLHSLGQNILCFGLSNFTRSLAKNIKIEYNTPAMNIKKEKSKYIINNKYCTNNCIISTPLSAVKSINFENNLLSSNMKASLDKVHYGALGKIFIEFDLDFDFHNTRLYHLGNAVMEDQDTIKLILTNPNDFKATTLKHSTQKVSFENVFDWPMLIVNTQRTLGKPVLQVLTQEPVTSFIEKNVEQGNKEFIKPLLKNIQEHLYSKEKINKYKVLDLVVSDWTKNQYQRGSYPACYPGDDPIDITIQSSLQNESSRLKFIGEYTNLEGCGSMNGAWLSGIECAKKLTENI</sequence>
<dbReference type="Gene3D" id="3.90.660.10">
    <property type="match status" value="1"/>
</dbReference>
<evidence type="ECO:0000313" key="3">
    <source>
        <dbReference type="Proteomes" id="UP000183365"/>
    </source>
</evidence>
<reference evidence="3" key="1">
    <citation type="submission" date="2016-11" db="EMBL/GenBank/DDBJ databases">
        <authorList>
            <person name="Guldener U."/>
        </authorList>
    </citation>
    <scope>NUCLEOTIDE SEQUENCE [LARGE SCALE GENOMIC DNA]</scope>
</reference>
<dbReference type="OrthoDB" id="5046242at2759"/>
<dbReference type="PANTHER" id="PTHR10742">
    <property type="entry name" value="FLAVIN MONOAMINE OXIDASE"/>
    <property type="match status" value="1"/>
</dbReference>
<dbReference type="SUPFAM" id="SSF54373">
    <property type="entry name" value="FAD-linked reductases, C-terminal domain"/>
    <property type="match status" value="1"/>
</dbReference>
<dbReference type="AlphaFoldDB" id="A0A1L0AYM1"/>
<dbReference type="GO" id="GO:0016491">
    <property type="term" value="F:oxidoreductase activity"/>
    <property type="evidence" value="ECO:0007669"/>
    <property type="project" value="InterPro"/>
</dbReference>
<dbReference type="InterPro" id="IPR002937">
    <property type="entry name" value="Amino_oxidase"/>
</dbReference>
<dbReference type="PANTHER" id="PTHR10742:SF410">
    <property type="entry name" value="LYSINE-SPECIFIC HISTONE DEMETHYLASE 2"/>
    <property type="match status" value="1"/>
</dbReference>
<organism evidence="2 3">
    <name type="scientific">Hanseniaspora guilliermondii</name>
    <dbReference type="NCBI Taxonomy" id="56406"/>
    <lineage>
        <taxon>Eukaryota</taxon>
        <taxon>Fungi</taxon>
        <taxon>Dikarya</taxon>
        <taxon>Ascomycota</taxon>
        <taxon>Saccharomycotina</taxon>
        <taxon>Saccharomycetes</taxon>
        <taxon>Saccharomycodales</taxon>
        <taxon>Saccharomycodaceae</taxon>
        <taxon>Hanseniaspora</taxon>
    </lineage>
</organism>
<dbReference type="SUPFAM" id="SSF51905">
    <property type="entry name" value="FAD/NAD(P)-binding domain"/>
    <property type="match status" value="1"/>
</dbReference>
<dbReference type="EMBL" id="FQNF01000001">
    <property type="protein sequence ID" value="SGZ37803.1"/>
    <property type="molecule type" value="Genomic_DNA"/>
</dbReference>
<dbReference type="Pfam" id="PF01593">
    <property type="entry name" value="Amino_oxidase"/>
    <property type="match status" value="1"/>
</dbReference>
<proteinExistence type="predicted"/>
<evidence type="ECO:0000259" key="1">
    <source>
        <dbReference type="Pfam" id="PF01593"/>
    </source>
</evidence>
<feature type="domain" description="Amine oxidase" evidence="1">
    <location>
        <begin position="18"/>
        <end position="484"/>
    </location>
</feature>
<dbReference type="Gene3D" id="3.50.50.60">
    <property type="entry name" value="FAD/NAD(P)-binding domain"/>
    <property type="match status" value="1"/>
</dbReference>
<dbReference type="VEuPathDB" id="FungiDB:HGUI_00003"/>
<dbReference type="InterPro" id="IPR036188">
    <property type="entry name" value="FAD/NAD-bd_sf"/>
</dbReference>
<protein>
    <recommendedName>
        <fullName evidence="1">Amine oxidase domain-containing protein</fullName>
    </recommendedName>
</protein>
<dbReference type="Proteomes" id="UP000183365">
    <property type="component" value="Unassembled WGS sequence"/>
</dbReference>
<accession>A0A1L0AYM1</accession>
<name>A0A1L0AYM1_9ASCO</name>
<gene>
    <name evidence="2" type="ORF">HGUI_00003</name>
</gene>